<protein>
    <submittedName>
        <fullName evidence="1">Uncharacterized protein</fullName>
    </submittedName>
</protein>
<comment type="caution">
    <text evidence="1">The sequence shown here is derived from an EMBL/GenBank/DDBJ whole genome shotgun (WGS) entry which is preliminary data.</text>
</comment>
<evidence type="ECO:0000313" key="1">
    <source>
        <dbReference type="EMBL" id="GAJ08213.1"/>
    </source>
</evidence>
<feature type="non-terminal residue" evidence="1">
    <location>
        <position position="1"/>
    </location>
</feature>
<organism evidence="1">
    <name type="scientific">marine sediment metagenome</name>
    <dbReference type="NCBI Taxonomy" id="412755"/>
    <lineage>
        <taxon>unclassified sequences</taxon>
        <taxon>metagenomes</taxon>
        <taxon>ecological metagenomes</taxon>
    </lineage>
</organism>
<name>X1TSA2_9ZZZZ</name>
<reference evidence="1" key="1">
    <citation type="journal article" date="2014" name="Front. Microbiol.">
        <title>High frequency of phylogenetically diverse reductive dehalogenase-homologous genes in deep subseafloor sedimentary metagenomes.</title>
        <authorList>
            <person name="Kawai M."/>
            <person name="Futagami T."/>
            <person name="Toyoda A."/>
            <person name="Takaki Y."/>
            <person name="Nishi S."/>
            <person name="Hori S."/>
            <person name="Arai W."/>
            <person name="Tsubouchi T."/>
            <person name="Morono Y."/>
            <person name="Uchiyama I."/>
            <person name="Ito T."/>
            <person name="Fujiyama A."/>
            <person name="Inagaki F."/>
            <person name="Takami H."/>
        </authorList>
    </citation>
    <scope>NUCLEOTIDE SEQUENCE</scope>
    <source>
        <strain evidence="1">Expedition CK06-06</strain>
    </source>
</reference>
<proteinExistence type="predicted"/>
<sequence length="149" mass="16886">YLAPPTARIKAINETYKFLMGDVIAAYQTIRGKMTAFKVEQQRKAEAAEELNRQAIEVARKQAAMNNGEFTTDIKPVDVPLAPKLTRTELGVSGLVARWKYRVIDLEKIPREYMVPDDAMLKSIAKQSHDKKPVAGVEFYNDPYLGTRR</sequence>
<accession>X1TSA2</accession>
<dbReference type="EMBL" id="BARW01034609">
    <property type="protein sequence ID" value="GAJ08213.1"/>
    <property type="molecule type" value="Genomic_DNA"/>
</dbReference>
<gene>
    <name evidence="1" type="ORF">S12H4_54192</name>
</gene>
<dbReference type="AlphaFoldDB" id="X1TSA2"/>